<dbReference type="PANTHER" id="PTHR30349">
    <property type="entry name" value="PHAGE INTEGRASE-RELATED"/>
    <property type="match status" value="1"/>
</dbReference>
<dbReference type="EMBL" id="REFS01000006">
    <property type="protein sequence ID" value="RMB12776.1"/>
    <property type="molecule type" value="Genomic_DNA"/>
</dbReference>
<evidence type="ECO:0000259" key="5">
    <source>
        <dbReference type="PROSITE" id="PS51898"/>
    </source>
</evidence>
<sequence length="337" mass="38956">MSDDLDPLSPDTALELYLNHRSGEISDQTLQTHRYRLGSFVEWCEENDFHNLNDITGRDLHAYRVERREEGDLKPVTLQGQLSTLRVFLEFCASIDAVPDDLRSKILLPTVSGEEQASVTTLDHERAEAILEYLETYRYASREHVVFALLWTTGMRMGSLRAIDLEDFDPESPHVELVHRPETRATLKNKKRGERFVALSSGMASLLEDYVDNVRLDAEDEYGRRPLVTTNRRRPATGTIRHWIYGVTRPCLHSECPHDRDVEECDATEYDHASKCPSSRSPHNLRSGAITAHLLDDVPVEIVSDRMNVSQDILDRHYDRRSPREKMEQRREYLRNI</sequence>
<dbReference type="InterPro" id="IPR004107">
    <property type="entry name" value="Integrase_SAM-like_N"/>
</dbReference>
<dbReference type="Pfam" id="PF00589">
    <property type="entry name" value="Phage_integrase"/>
    <property type="match status" value="1"/>
</dbReference>
<dbReference type="PROSITE" id="PS51898">
    <property type="entry name" value="TYR_RECOMBINASE"/>
    <property type="match status" value="1"/>
</dbReference>
<dbReference type="PANTHER" id="PTHR30349:SF41">
    <property type="entry name" value="INTEGRASE_RECOMBINASE PROTEIN MJ0367-RELATED"/>
    <property type="match status" value="1"/>
</dbReference>
<dbReference type="SUPFAM" id="SSF56349">
    <property type="entry name" value="DNA breaking-rejoining enzymes"/>
    <property type="match status" value="1"/>
</dbReference>
<reference evidence="8 9" key="1">
    <citation type="journal article" date="2015" name="Stand. Genomic Sci.">
        <title>Genomic Encyclopedia of Bacterial and Archaeal Type Strains, Phase III: the genomes of soil and plant-associated and newly described type strains.</title>
        <authorList>
            <person name="Whitman W.B."/>
            <person name="Woyke T."/>
            <person name="Klenk H.P."/>
            <person name="Zhou Y."/>
            <person name="Lilburn T.G."/>
            <person name="Beck B.J."/>
            <person name="De Vos P."/>
            <person name="Vandamme P."/>
            <person name="Eisen J.A."/>
            <person name="Garrity G."/>
            <person name="Hugenholtz P."/>
            <person name="Kyrpides N.C."/>
        </authorList>
    </citation>
    <scope>NUCLEOTIDE SEQUENCE [LARGE SCALE GENOMIC DNA]</scope>
    <source>
        <strain evidence="8 9">CGMCC 1.10124</strain>
    </source>
</reference>
<dbReference type="InterPro" id="IPR002104">
    <property type="entry name" value="Integrase_catalytic"/>
</dbReference>
<dbReference type="InterPro" id="IPR013762">
    <property type="entry name" value="Integrase-like_cat_sf"/>
</dbReference>
<reference evidence="8" key="3">
    <citation type="submission" date="2018-10" db="EMBL/GenBank/DDBJ databases">
        <authorList>
            <person name="Whitman W."/>
            <person name="Huntemann M."/>
            <person name="Clum A."/>
            <person name="Pillay M."/>
            <person name="Palaniappan K."/>
            <person name="Varghese N."/>
            <person name="Mikhailova N."/>
            <person name="Stamatis D."/>
            <person name="Reddy T."/>
            <person name="Daum C."/>
            <person name="Shapiro N."/>
            <person name="Ivanova N."/>
            <person name="Kyrpides N."/>
            <person name="Woyke T."/>
        </authorList>
    </citation>
    <scope>NUCLEOTIDE SEQUENCE</scope>
    <source>
        <strain evidence="8">CGMCC 1.10124</strain>
    </source>
</reference>
<evidence type="ECO:0000313" key="10">
    <source>
        <dbReference type="Proteomes" id="UP000282007"/>
    </source>
</evidence>
<evidence type="ECO:0000313" key="9">
    <source>
        <dbReference type="Proteomes" id="UP000277326"/>
    </source>
</evidence>
<proteinExistence type="predicted"/>
<dbReference type="GeneID" id="38472564"/>
<evidence type="ECO:0000259" key="6">
    <source>
        <dbReference type="PROSITE" id="PS51900"/>
    </source>
</evidence>
<keyword evidence="3" id="KW-0233">DNA recombination</keyword>
<keyword evidence="2 4" id="KW-0238">DNA-binding</keyword>
<reference evidence="7 10" key="2">
    <citation type="submission" date="2018-07" db="EMBL/GenBank/DDBJ databases">
        <title>Genome sequences of Haloplanus aerogenes JCM 16430T.</title>
        <authorList>
            <person name="Kim Y.B."/>
            <person name="Roh S.W."/>
        </authorList>
    </citation>
    <scope>NUCLEOTIDE SEQUENCE [LARGE SCALE GENOMIC DNA]</scope>
    <source>
        <strain evidence="7 10">JCM 16430</strain>
    </source>
</reference>
<dbReference type="OrthoDB" id="198497at2157"/>
<keyword evidence="10" id="KW-1185">Reference proteome</keyword>
<keyword evidence="1" id="KW-0229">DNA integration</keyword>
<dbReference type="GO" id="GO:0006310">
    <property type="term" value="P:DNA recombination"/>
    <property type="evidence" value="ECO:0007669"/>
    <property type="project" value="UniProtKB-KW"/>
</dbReference>
<dbReference type="RefSeq" id="WP_121921509.1">
    <property type="nucleotide sequence ID" value="NZ_CP034145.1"/>
</dbReference>
<evidence type="ECO:0000313" key="7">
    <source>
        <dbReference type="EMBL" id="AZH26548.1"/>
    </source>
</evidence>
<dbReference type="Proteomes" id="UP000282007">
    <property type="component" value="Chromosome"/>
</dbReference>
<feature type="domain" description="Tyr recombinase" evidence="5">
    <location>
        <begin position="117"/>
        <end position="331"/>
    </location>
</feature>
<dbReference type="Gene3D" id="1.10.443.10">
    <property type="entry name" value="Intergrase catalytic core"/>
    <property type="match status" value="1"/>
</dbReference>
<feature type="domain" description="Core-binding (CB)" evidence="6">
    <location>
        <begin position="8"/>
        <end position="93"/>
    </location>
</feature>
<evidence type="ECO:0000256" key="3">
    <source>
        <dbReference type="ARBA" id="ARBA00023172"/>
    </source>
</evidence>
<dbReference type="EMBL" id="CP034145">
    <property type="protein sequence ID" value="AZH26548.1"/>
    <property type="molecule type" value="Genomic_DNA"/>
</dbReference>
<dbReference type="CDD" id="cd00397">
    <property type="entry name" value="DNA_BRE_C"/>
    <property type="match status" value="1"/>
</dbReference>
<dbReference type="PROSITE" id="PS51900">
    <property type="entry name" value="CB"/>
    <property type="match status" value="1"/>
</dbReference>
<dbReference type="AlphaFoldDB" id="A0A3M0CYS5"/>
<name>A0A3M0CYS5_9EURY</name>
<evidence type="ECO:0000313" key="8">
    <source>
        <dbReference type="EMBL" id="RMB12776.1"/>
    </source>
</evidence>
<dbReference type="Proteomes" id="UP000277326">
    <property type="component" value="Unassembled WGS sequence"/>
</dbReference>
<dbReference type="GO" id="GO:0015074">
    <property type="term" value="P:DNA integration"/>
    <property type="evidence" value="ECO:0007669"/>
    <property type="project" value="UniProtKB-KW"/>
</dbReference>
<dbReference type="InterPro" id="IPR010998">
    <property type="entry name" value="Integrase_recombinase_N"/>
</dbReference>
<dbReference type="InterPro" id="IPR050090">
    <property type="entry name" value="Tyrosine_recombinase_XerCD"/>
</dbReference>
<accession>A0A3M0CYS5</accession>
<dbReference type="Gene3D" id="1.10.150.130">
    <property type="match status" value="1"/>
</dbReference>
<protein>
    <submittedName>
        <fullName evidence="8">Phage integrase family protein with SAM-like domain</fullName>
    </submittedName>
    <submittedName>
        <fullName evidence="7">Site-specific integrase</fullName>
    </submittedName>
</protein>
<dbReference type="KEGG" id="haer:DU502_14720"/>
<evidence type="ECO:0000256" key="2">
    <source>
        <dbReference type="ARBA" id="ARBA00023125"/>
    </source>
</evidence>
<dbReference type="GO" id="GO:0003677">
    <property type="term" value="F:DNA binding"/>
    <property type="evidence" value="ECO:0007669"/>
    <property type="project" value="UniProtKB-UniRule"/>
</dbReference>
<organism evidence="8 9">
    <name type="scientific">Haloplanus aerogenes</name>
    <dbReference type="NCBI Taxonomy" id="660522"/>
    <lineage>
        <taxon>Archaea</taxon>
        <taxon>Methanobacteriati</taxon>
        <taxon>Methanobacteriota</taxon>
        <taxon>Stenosarchaea group</taxon>
        <taxon>Halobacteria</taxon>
        <taxon>Halobacteriales</taxon>
        <taxon>Haloferacaceae</taxon>
        <taxon>Haloplanus</taxon>
    </lineage>
</organism>
<evidence type="ECO:0000256" key="1">
    <source>
        <dbReference type="ARBA" id="ARBA00022908"/>
    </source>
</evidence>
<dbReference type="InterPro" id="IPR044068">
    <property type="entry name" value="CB"/>
</dbReference>
<dbReference type="Pfam" id="PF02899">
    <property type="entry name" value="Phage_int_SAM_1"/>
    <property type="match status" value="1"/>
</dbReference>
<gene>
    <name evidence="8" type="ORF">ATH50_2929</name>
    <name evidence="7" type="ORF">DU502_14720</name>
</gene>
<dbReference type="InterPro" id="IPR011010">
    <property type="entry name" value="DNA_brk_join_enz"/>
</dbReference>
<evidence type="ECO:0000256" key="4">
    <source>
        <dbReference type="PROSITE-ProRule" id="PRU01248"/>
    </source>
</evidence>